<sequence length="384" mass="41288">MGRRRPTSHRPQGAAPGVVVIGDGWFPDRPGGLNRYVASLCHAFQALGVEQRVLVLGPCREDPVEGLVDVARVEDPLPLRLLALFRVLRRVVRTGDVVVAHFALNALPALWSRRSSGLVFHFHGPWAAESAVEGASPVVVSAKKRIERLVFRRAEAFVVLSRSFASVLEEEYGVEASRIRVVPPGVDHERFVAGPDAAVQDYAVCVRRLVPRMGLDVLLQAWARSGVRTKLVLVGDGPERPRLEQLAAELGLGAVVEFRGRVSDSALASLYRGARFSVVPSVALEGFGLVALESLASGVPVLGSDLGGLGEVIGDFSPELIVRPGDPVALAARLRDVASGRIPLPSRASCTSFAQRYTWEATAATCLEVYRDAGRQRPAPDGPE</sequence>
<dbReference type="SUPFAM" id="SSF53756">
    <property type="entry name" value="UDP-Glycosyltransferase/glycogen phosphorylase"/>
    <property type="match status" value="1"/>
</dbReference>
<comment type="caution">
    <text evidence="5">The sequence shown here is derived from an EMBL/GenBank/DDBJ whole genome shotgun (WGS) entry which is preliminary data.</text>
</comment>
<name>A0ABV3XFD4_9ACTN</name>
<dbReference type="PANTHER" id="PTHR45947">
    <property type="entry name" value="SULFOQUINOVOSYL TRANSFERASE SQD2"/>
    <property type="match status" value="1"/>
</dbReference>
<proteinExistence type="predicted"/>
<dbReference type="EMBL" id="JBFNXQ010000037">
    <property type="protein sequence ID" value="MEX5719287.1"/>
    <property type="molecule type" value="Genomic_DNA"/>
</dbReference>
<keyword evidence="1 5" id="KW-0328">Glycosyltransferase</keyword>
<dbReference type="CDD" id="cd03801">
    <property type="entry name" value="GT4_PimA-like"/>
    <property type="match status" value="1"/>
</dbReference>
<evidence type="ECO:0000259" key="4">
    <source>
        <dbReference type="Pfam" id="PF13439"/>
    </source>
</evidence>
<evidence type="ECO:0000313" key="6">
    <source>
        <dbReference type="Proteomes" id="UP001560045"/>
    </source>
</evidence>
<dbReference type="EC" id="2.4.-.-" evidence="5"/>
<reference evidence="5 6" key="1">
    <citation type="submission" date="2024-06" db="EMBL/GenBank/DDBJ databases">
        <title>Draft genome sequence of Geodermatophilus badlandi, a novel member of the Geodermatophilaceae isolated from badland sedimentary rocks in the Red desert, Wyoming, USA.</title>
        <authorList>
            <person name="Ben Tekaya S."/>
            <person name="Nouioui I."/>
            <person name="Flores G.M."/>
            <person name="Shaal M.N."/>
            <person name="Bredoire F."/>
            <person name="Basile F."/>
            <person name="Van Diepen L."/>
            <person name="Ward N.L."/>
        </authorList>
    </citation>
    <scope>NUCLEOTIDE SEQUENCE [LARGE SCALE GENOMIC DNA]</scope>
    <source>
        <strain evidence="5 6">WL48A</strain>
    </source>
</reference>
<accession>A0ABV3XFD4</accession>
<evidence type="ECO:0000256" key="1">
    <source>
        <dbReference type="ARBA" id="ARBA00022676"/>
    </source>
</evidence>
<protein>
    <submittedName>
        <fullName evidence="5">Glycosyltransferase family 4 protein</fullName>
        <ecNumber evidence="5">2.4.-.-</ecNumber>
    </submittedName>
</protein>
<dbReference type="GO" id="GO:0016757">
    <property type="term" value="F:glycosyltransferase activity"/>
    <property type="evidence" value="ECO:0007669"/>
    <property type="project" value="UniProtKB-KW"/>
</dbReference>
<dbReference type="PANTHER" id="PTHR45947:SF3">
    <property type="entry name" value="SULFOQUINOVOSYL TRANSFERASE SQD2"/>
    <property type="match status" value="1"/>
</dbReference>
<dbReference type="InterPro" id="IPR028098">
    <property type="entry name" value="Glyco_trans_4-like_N"/>
</dbReference>
<dbReference type="Gene3D" id="3.40.50.2000">
    <property type="entry name" value="Glycogen Phosphorylase B"/>
    <property type="match status" value="2"/>
</dbReference>
<dbReference type="Pfam" id="PF13439">
    <property type="entry name" value="Glyco_transf_4"/>
    <property type="match status" value="1"/>
</dbReference>
<organism evidence="5 6">
    <name type="scientific">Geodermatophilus maliterrae</name>
    <dbReference type="NCBI Taxonomy" id="3162531"/>
    <lineage>
        <taxon>Bacteria</taxon>
        <taxon>Bacillati</taxon>
        <taxon>Actinomycetota</taxon>
        <taxon>Actinomycetes</taxon>
        <taxon>Geodermatophilales</taxon>
        <taxon>Geodermatophilaceae</taxon>
        <taxon>Geodermatophilus</taxon>
    </lineage>
</organism>
<keyword evidence="2 5" id="KW-0808">Transferase</keyword>
<dbReference type="InterPro" id="IPR050194">
    <property type="entry name" value="Glycosyltransferase_grp1"/>
</dbReference>
<evidence type="ECO:0000259" key="3">
    <source>
        <dbReference type="Pfam" id="PF00534"/>
    </source>
</evidence>
<feature type="domain" description="Glycosyl transferase family 1" evidence="3">
    <location>
        <begin position="201"/>
        <end position="351"/>
    </location>
</feature>
<dbReference type="InterPro" id="IPR001296">
    <property type="entry name" value="Glyco_trans_1"/>
</dbReference>
<dbReference type="RefSeq" id="WP_369206975.1">
    <property type="nucleotide sequence ID" value="NZ_JBFNXQ010000037.1"/>
</dbReference>
<evidence type="ECO:0000256" key="2">
    <source>
        <dbReference type="ARBA" id="ARBA00022679"/>
    </source>
</evidence>
<dbReference type="Pfam" id="PF00534">
    <property type="entry name" value="Glycos_transf_1"/>
    <property type="match status" value="1"/>
</dbReference>
<gene>
    <name evidence="5" type="ORF">ABQ292_13030</name>
</gene>
<feature type="domain" description="Glycosyltransferase subfamily 4-like N-terminal" evidence="4">
    <location>
        <begin position="30"/>
        <end position="190"/>
    </location>
</feature>
<dbReference type="Proteomes" id="UP001560045">
    <property type="component" value="Unassembled WGS sequence"/>
</dbReference>
<keyword evidence="6" id="KW-1185">Reference proteome</keyword>
<evidence type="ECO:0000313" key="5">
    <source>
        <dbReference type="EMBL" id="MEX5719287.1"/>
    </source>
</evidence>